<feature type="region of interest" description="Disordered" evidence="1">
    <location>
        <begin position="37"/>
        <end position="63"/>
    </location>
</feature>
<dbReference type="AlphaFoldDB" id="A0A6N9HJS1"/>
<dbReference type="EMBL" id="WWCJ01000010">
    <property type="protein sequence ID" value="MYN03413.1"/>
    <property type="molecule type" value="Genomic_DNA"/>
</dbReference>
<dbReference type="Proteomes" id="UP000448575">
    <property type="component" value="Unassembled WGS sequence"/>
</dbReference>
<evidence type="ECO:0000313" key="2">
    <source>
        <dbReference type="EMBL" id="MYN03413.1"/>
    </source>
</evidence>
<comment type="caution">
    <text evidence="2">The sequence shown here is derived from an EMBL/GenBank/DDBJ whole genome shotgun (WGS) entry which is preliminary data.</text>
</comment>
<dbReference type="RefSeq" id="WP_161026393.1">
    <property type="nucleotide sequence ID" value="NZ_WWCJ01000010.1"/>
</dbReference>
<name>A0A6N9HJS1_9BURK</name>
<sequence>MHPFSLNTEEIEQVSGGALHDGLSNLLLEGGQIDPISVPAKEDGRETTLALGEEGGLPPEYLA</sequence>
<gene>
    <name evidence="2" type="ORF">GTP41_15055</name>
</gene>
<evidence type="ECO:0000256" key="1">
    <source>
        <dbReference type="SAM" id="MobiDB-lite"/>
    </source>
</evidence>
<protein>
    <submittedName>
        <fullName evidence="2">Uncharacterized protein</fullName>
    </submittedName>
</protein>
<proteinExistence type="predicted"/>
<accession>A0A6N9HJS1</accession>
<reference evidence="2 3" key="1">
    <citation type="submission" date="2019-12" db="EMBL/GenBank/DDBJ databases">
        <title>Novel species isolated from a subtropical stream in China.</title>
        <authorList>
            <person name="Lu H."/>
        </authorList>
    </citation>
    <scope>NUCLEOTIDE SEQUENCE [LARGE SCALE GENOMIC DNA]</scope>
    <source>
        <strain evidence="2 3">DS3</strain>
    </source>
</reference>
<keyword evidence="3" id="KW-1185">Reference proteome</keyword>
<organism evidence="2 3">
    <name type="scientific">Pseudoduganella guangdongensis</name>
    <dbReference type="NCBI Taxonomy" id="2692179"/>
    <lineage>
        <taxon>Bacteria</taxon>
        <taxon>Pseudomonadati</taxon>
        <taxon>Pseudomonadota</taxon>
        <taxon>Betaproteobacteria</taxon>
        <taxon>Burkholderiales</taxon>
        <taxon>Oxalobacteraceae</taxon>
        <taxon>Telluria group</taxon>
        <taxon>Pseudoduganella</taxon>
    </lineage>
</organism>
<evidence type="ECO:0000313" key="3">
    <source>
        <dbReference type="Proteomes" id="UP000448575"/>
    </source>
</evidence>